<accession>A0A1V4ITU9</accession>
<evidence type="ECO:0000313" key="1">
    <source>
        <dbReference type="EMBL" id="OPJ63468.1"/>
    </source>
</evidence>
<keyword evidence="2" id="KW-1185">Reference proteome</keyword>
<organism evidence="1 2">
    <name type="scientific">Clostridium oryzae</name>
    <dbReference type="NCBI Taxonomy" id="1450648"/>
    <lineage>
        <taxon>Bacteria</taxon>
        <taxon>Bacillati</taxon>
        <taxon>Bacillota</taxon>
        <taxon>Clostridia</taxon>
        <taxon>Eubacteriales</taxon>
        <taxon>Clostridiaceae</taxon>
        <taxon>Clostridium</taxon>
    </lineage>
</organism>
<dbReference type="AlphaFoldDB" id="A0A1V4ITU9"/>
<dbReference type="EMBL" id="MZGV01000009">
    <property type="protein sequence ID" value="OPJ63468.1"/>
    <property type="molecule type" value="Genomic_DNA"/>
</dbReference>
<sequence length="81" mass="9965">MITLESLPKEVQKQWEHYLHYNVGKLLILNIKRTETNVKIFYKNEYGYIGICNFYYKNKEWFSCKNEFSNDELEQMIIFIK</sequence>
<comment type="caution">
    <text evidence="1">The sequence shown here is derived from an EMBL/GenBank/DDBJ whole genome shotgun (WGS) entry which is preliminary data.</text>
</comment>
<name>A0A1V4ITU9_9CLOT</name>
<dbReference type="Proteomes" id="UP000190080">
    <property type="component" value="Unassembled WGS sequence"/>
</dbReference>
<evidence type="ECO:0000313" key="2">
    <source>
        <dbReference type="Proteomes" id="UP000190080"/>
    </source>
</evidence>
<proteinExistence type="predicted"/>
<reference evidence="1 2" key="1">
    <citation type="submission" date="2017-03" db="EMBL/GenBank/DDBJ databases">
        <title>Genome sequence of Clostridium oryzae DSM 28571.</title>
        <authorList>
            <person name="Poehlein A."/>
            <person name="Daniel R."/>
        </authorList>
    </citation>
    <scope>NUCLEOTIDE SEQUENCE [LARGE SCALE GENOMIC DNA]</scope>
    <source>
        <strain evidence="1 2">DSM 28571</strain>
    </source>
</reference>
<dbReference type="RefSeq" id="WP_079422665.1">
    <property type="nucleotide sequence ID" value="NZ_MZGV01000009.1"/>
</dbReference>
<protein>
    <submittedName>
        <fullName evidence="1">Uncharacterized protein</fullName>
    </submittedName>
</protein>
<gene>
    <name evidence="1" type="ORF">CLORY_12560</name>
</gene>